<evidence type="ECO:0000256" key="11">
    <source>
        <dbReference type="ARBA" id="ARBA00023211"/>
    </source>
</evidence>
<dbReference type="SUPFAM" id="SSF47979">
    <property type="entry name" value="Iron-dependent repressor protein, dimerization domain"/>
    <property type="match status" value="1"/>
</dbReference>
<evidence type="ECO:0000259" key="13">
    <source>
        <dbReference type="PROSITE" id="PS50944"/>
    </source>
</evidence>
<comment type="subunit">
    <text evidence="3">Homodimer.</text>
</comment>
<dbReference type="Gene3D" id="1.10.10.10">
    <property type="entry name" value="Winged helix-like DNA-binding domain superfamily/Winged helix DNA-binding domain"/>
    <property type="match status" value="1"/>
</dbReference>
<dbReference type="GO" id="GO:0003700">
    <property type="term" value="F:DNA-binding transcription factor activity"/>
    <property type="evidence" value="ECO:0007669"/>
    <property type="project" value="InterPro"/>
</dbReference>
<keyword evidence="6" id="KW-0408">Iron</keyword>
<dbReference type="Proteomes" id="UP000316184">
    <property type="component" value="Unassembled WGS sequence"/>
</dbReference>
<dbReference type="GO" id="GO:0003677">
    <property type="term" value="F:DNA binding"/>
    <property type="evidence" value="ECO:0007669"/>
    <property type="project" value="UniProtKB-KW"/>
</dbReference>
<dbReference type="InterPro" id="IPR036388">
    <property type="entry name" value="WH-like_DNA-bd_sf"/>
</dbReference>
<dbReference type="Pfam" id="PF02742">
    <property type="entry name" value="Fe_dep_repr_C"/>
    <property type="match status" value="1"/>
</dbReference>
<dbReference type="GO" id="GO:0046914">
    <property type="term" value="F:transition metal ion binding"/>
    <property type="evidence" value="ECO:0007669"/>
    <property type="project" value="InterPro"/>
</dbReference>
<dbReference type="EMBL" id="VIWX01000001">
    <property type="protein sequence ID" value="TWG08926.1"/>
    <property type="molecule type" value="Genomic_DNA"/>
</dbReference>
<proteinExistence type="inferred from homology"/>
<dbReference type="Pfam" id="PF01325">
    <property type="entry name" value="Fe_dep_repress"/>
    <property type="match status" value="1"/>
</dbReference>
<dbReference type="SMART" id="SM00899">
    <property type="entry name" value="FeoA"/>
    <property type="match status" value="1"/>
</dbReference>
<keyword evidence="5" id="KW-0678">Repressor</keyword>
<dbReference type="Gene3D" id="2.30.30.90">
    <property type="match status" value="1"/>
</dbReference>
<comment type="subcellular location">
    <subcellularLocation>
        <location evidence="1">Cytoplasm</location>
    </subcellularLocation>
</comment>
<evidence type="ECO:0000313" key="15">
    <source>
        <dbReference type="Proteomes" id="UP000316184"/>
    </source>
</evidence>
<evidence type="ECO:0000256" key="4">
    <source>
        <dbReference type="ARBA" id="ARBA00022490"/>
    </source>
</evidence>
<reference evidence="14 15" key="1">
    <citation type="submission" date="2019-06" db="EMBL/GenBank/DDBJ databases">
        <title>Sequencing the genomes of 1000 actinobacteria strains.</title>
        <authorList>
            <person name="Klenk H.-P."/>
        </authorList>
    </citation>
    <scope>NUCLEOTIDE SEQUENCE [LARGE SCALE GENOMIC DNA]</scope>
    <source>
        <strain evidence="14 15">DSM 46699</strain>
    </source>
</reference>
<name>A0A561VBD2_9PSEU</name>
<dbReference type="PANTHER" id="PTHR33238">
    <property type="entry name" value="IRON (METAL) DEPENDENT REPRESSOR, DTXR FAMILY"/>
    <property type="match status" value="1"/>
</dbReference>
<dbReference type="InterPro" id="IPR001367">
    <property type="entry name" value="Fe_dep_repressor"/>
</dbReference>
<protein>
    <recommendedName>
        <fullName evidence="12">Manganese transport regulator</fullName>
    </recommendedName>
</protein>
<evidence type="ECO:0000256" key="6">
    <source>
        <dbReference type="ARBA" id="ARBA00023004"/>
    </source>
</evidence>
<dbReference type="InterPro" id="IPR008988">
    <property type="entry name" value="Transcriptional_repressor_C"/>
</dbReference>
<dbReference type="PANTHER" id="PTHR33238:SF11">
    <property type="entry name" value="TRANSCRIPTIONAL REGULATOR MNTR"/>
    <property type="match status" value="1"/>
</dbReference>
<comment type="caution">
    <text evidence="14">The sequence shown here is derived from an EMBL/GenBank/DDBJ whole genome shotgun (WGS) entry which is preliminary data.</text>
</comment>
<accession>A0A561VBD2</accession>
<dbReference type="Pfam" id="PF04023">
    <property type="entry name" value="FeoA"/>
    <property type="match status" value="1"/>
</dbReference>
<dbReference type="AlphaFoldDB" id="A0A561VBD2"/>
<comment type="similarity">
    <text evidence="2">Belongs to the DtxR/MntR family.</text>
</comment>
<dbReference type="InterPro" id="IPR038157">
    <property type="entry name" value="FeoA_core_dom"/>
</dbReference>
<evidence type="ECO:0000256" key="7">
    <source>
        <dbReference type="ARBA" id="ARBA00023015"/>
    </source>
</evidence>
<keyword evidence="9" id="KW-0010">Activator</keyword>
<dbReference type="GO" id="GO:0005737">
    <property type="term" value="C:cytoplasm"/>
    <property type="evidence" value="ECO:0007669"/>
    <property type="project" value="UniProtKB-SubCell"/>
</dbReference>
<evidence type="ECO:0000256" key="3">
    <source>
        <dbReference type="ARBA" id="ARBA00011738"/>
    </source>
</evidence>
<keyword evidence="15" id="KW-1185">Reference proteome</keyword>
<gene>
    <name evidence="14" type="ORF">FHU35_111555</name>
</gene>
<keyword evidence="11" id="KW-0464">Manganese</keyword>
<dbReference type="InterPro" id="IPR007167">
    <property type="entry name" value="Fe-transptr_FeoA-like"/>
</dbReference>
<evidence type="ECO:0000256" key="10">
    <source>
        <dbReference type="ARBA" id="ARBA00023163"/>
    </source>
</evidence>
<organism evidence="14 15">
    <name type="scientific">Saccharopolyspora dendranthemae</name>
    <dbReference type="NCBI Taxonomy" id="1181886"/>
    <lineage>
        <taxon>Bacteria</taxon>
        <taxon>Bacillati</taxon>
        <taxon>Actinomycetota</taxon>
        <taxon>Actinomycetes</taxon>
        <taxon>Pseudonocardiales</taxon>
        <taxon>Pseudonocardiaceae</taxon>
        <taxon>Saccharopolyspora</taxon>
    </lineage>
</organism>
<evidence type="ECO:0000256" key="5">
    <source>
        <dbReference type="ARBA" id="ARBA00022491"/>
    </source>
</evidence>
<keyword evidence="4" id="KW-0963">Cytoplasm</keyword>
<dbReference type="GO" id="GO:0046983">
    <property type="term" value="F:protein dimerization activity"/>
    <property type="evidence" value="ECO:0007669"/>
    <property type="project" value="InterPro"/>
</dbReference>
<dbReference type="InterPro" id="IPR036421">
    <property type="entry name" value="Fe_dep_repressor_sf"/>
</dbReference>
<dbReference type="InterPro" id="IPR022689">
    <property type="entry name" value="Iron_dep_repressor"/>
</dbReference>
<dbReference type="PROSITE" id="PS50944">
    <property type="entry name" value="HTH_DTXR"/>
    <property type="match status" value="1"/>
</dbReference>
<sequence length="231" mass="25449">MKVMPSETERPSSSVEDYLRAIYGLSERGEPVTNATLTARLGLSPSSVSGMINKLDQLGLVTHVRYRSVELTPEGRRLAHSVLRRHRLIELFLVEELNYRWDEVHREADALEHAVSDELVEHISAKLGNPTVDPHGDPIPTADGTLAATRALQLDQIEPGTVGTIARVWDTDSELLRYLTEHGMTLGSRIEIVERKPFGGPLVVRVGEPPHAETHFVGDEIAAALSISVQS</sequence>
<feature type="domain" description="HTH dtxR-type" evidence="13">
    <location>
        <begin position="12"/>
        <end position="72"/>
    </location>
</feature>
<dbReference type="SUPFAM" id="SSF46785">
    <property type="entry name" value="Winged helix' DNA-binding domain"/>
    <property type="match status" value="1"/>
</dbReference>
<evidence type="ECO:0000256" key="12">
    <source>
        <dbReference type="ARBA" id="ARBA00032593"/>
    </source>
</evidence>
<dbReference type="InterPro" id="IPR022687">
    <property type="entry name" value="HTH_DTXR"/>
</dbReference>
<evidence type="ECO:0000256" key="9">
    <source>
        <dbReference type="ARBA" id="ARBA00023159"/>
    </source>
</evidence>
<dbReference type="SMART" id="SM00529">
    <property type="entry name" value="HTH_DTXR"/>
    <property type="match status" value="1"/>
</dbReference>
<keyword evidence="10" id="KW-0804">Transcription</keyword>
<evidence type="ECO:0000256" key="1">
    <source>
        <dbReference type="ARBA" id="ARBA00004496"/>
    </source>
</evidence>
<evidence type="ECO:0000256" key="8">
    <source>
        <dbReference type="ARBA" id="ARBA00023125"/>
    </source>
</evidence>
<evidence type="ECO:0000256" key="2">
    <source>
        <dbReference type="ARBA" id="ARBA00007871"/>
    </source>
</evidence>
<keyword evidence="7" id="KW-0805">Transcription regulation</keyword>
<dbReference type="InterPro" id="IPR036390">
    <property type="entry name" value="WH_DNA-bd_sf"/>
</dbReference>
<dbReference type="InterPro" id="IPR050536">
    <property type="entry name" value="DtxR_MntR_Metal-Reg"/>
</dbReference>
<dbReference type="FunFam" id="1.10.60.10:FF:000004">
    <property type="entry name" value="DtxR family transcriptional regulator"/>
    <property type="match status" value="1"/>
</dbReference>
<dbReference type="SUPFAM" id="SSF50037">
    <property type="entry name" value="C-terminal domain of transcriptional repressors"/>
    <property type="match status" value="1"/>
</dbReference>
<dbReference type="Gene3D" id="1.10.60.10">
    <property type="entry name" value="Iron dependent repressor, metal binding and dimerisation domain"/>
    <property type="match status" value="1"/>
</dbReference>
<evidence type="ECO:0000313" key="14">
    <source>
        <dbReference type="EMBL" id="TWG08926.1"/>
    </source>
</evidence>
<keyword evidence="8" id="KW-0238">DNA-binding</keyword>